<comment type="catalytic activity">
    <reaction evidence="1">
        <text>1,6-anhydro-N-acetyl-beta-muramate + ATP + H2O = N-acetyl-D-muramate 6-phosphate + ADP + H(+)</text>
        <dbReference type="Rhea" id="RHEA:24952"/>
        <dbReference type="ChEBI" id="CHEBI:15377"/>
        <dbReference type="ChEBI" id="CHEBI:15378"/>
        <dbReference type="ChEBI" id="CHEBI:30616"/>
        <dbReference type="ChEBI" id="CHEBI:58690"/>
        <dbReference type="ChEBI" id="CHEBI:58722"/>
        <dbReference type="ChEBI" id="CHEBI:456216"/>
        <dbReference type="EC" id="2.7.1.170"/>
    </reaction>
</comment>
<dbReference type="GO" id="GO:0005524">
    <property type="term" value="F:ATP binding"/>
    <property type="evidence" value="ECO:0007669"/>
    <property type="project" value="UniProtKB-UniRule"/>
</dbReference>
<protein>
    <recommendedName>
        <fullName evidence="1">Anhydro-N-acetylmuramic acid kinase</fullName>
        <ecNumber evidence="1">2.7.1.170</ecNumber>
    </recommendedName>
    <alternativeName>
        <fullName evidence="1">AnhMurNAc kinase</fullName>
    </alternativeName>
</protein>
<comment type="function">
    <text evidence="1">Catalyzes the specific phosphorylation of 1,6-anhydro-N-acetylmuramic acid (anhMurNAc) with the simultaneous cleavage of the 1,6-anhydro ring, generating MurNAc-6-P. Is required for the utilization of anhMurNAc either imported from the medium or derived from its own cell wall murein, and thus plays a role in cell wall recycling.</text>
</comment>
<dbReference type="UniPathway" id="UPA00544"/>
<dbReference type="GO" id="GO:0016773">
    <property type="term" value="F:phosphotransferase activity, alcohol group as acceptor"/>
    <property type="evidence" value="ECO:0007669"/>
    <property type="project" value="UniProtKB-UniRule"/>
</dbReference>
<keyword evidence="1" id="KW-0547">Nucleotide-binding</keyword>
<comment type="pathway">
    <text evidence="1">Cell wall biogenesis; peptidoglycan recycling.</text>
</comment>
<dbReference type="AlphaFoldDB" id="A0A139BTN2"/>
<dbReference type="Pfam" id="PF03702">
    <property type="entry name" value="AnmK"/>
    <property type="match status" value="1"/>
</dbReference>
<comment type="similarity">
    <text evidence="1">Belongs to the anhydro-N-acetylmuramic acid kinase family.</text>
</comment>
<keyword evidence="1" id="KW-0119">Carbohydrate metabolism</keyword>
<dbReference type="PANTHER" id="PTHR30605">
    <property type="entry name" value="ANHYDRO-N-ACETYLMURAMIC ACID KINASE"/>
    <property type="match status" value="1"/>
</dbReference>
<evidence type="ECO:0000313" key="2">
    <source>
        <dbReference type="EMBL" id="KXS32329.1"/>
    </source>
</evidence>
<dbReference type="InterPro" id="IPR043129">
    <property type="entry name" value="ATPase_NBD"/>
</dbReference>
<dbReference type="EMBL" id="LSLI01000033">
    <property type="protein sequence ID" value="KXS32329.1"/>
    <property type="molecule type" value="Genomic_DNA"/>
</dbReference>
<reference evidence="2 3" key="1">
    <citation type="submission" date="2016-02" db="EMBL/GenBank/DDBJ databases">
        <authorList>
            <person name="Wen L."/>
            <person name="He K."/>
            <person name="Yang H."/>
        </authorList>
    </citation>
    <scope>NUCLEOTIDE SEQUENCE [LARGE SCALE GENOMIC DNA]</scope>
    <source>
        <strain evidence="2">ShG14-8</strain>
    </source>
</reference>
<dbReference type="EC" id="2.7.1.170" evidence="1"/>
<dbReference type="InterPro" id="IPR005338">
    <property type="entry name" value="Anhydro_N_Ac-Mur_kinase"/>
</dbReference>
<keyword evidence="1" id="KW-0808">Transferase</keyword>
<evidence type="ECO:0000313" key="3">
    <source>
        <dbReference type="Proteomes" id="UP000070578"/>
    </source>
</evidence>
<feature type="binding site" evidence="1">
    <location>
        <begin position="3"/>
        <end position="10"/>
    </location>
    <ligand>
        <name>ATP</name>
        <dbReference type="ChEBI" id="CHEBI:30616"/>
    </ligand>
</feature>
<dbReference type="Proteomes" id="UP000070578">
    <property type="component" value="Unassembled WGS sequence"/>
</dbReference>
<dbReference type="UniPathway" id="UPA00343"/>
<keyword evidence="1" id="KW-0067">ATP-binding</keyword>
<accession>A0A139BTN2</accession>
<dbReference type="GO" id="GO:0097175">
    <property type="term" value="P:1,6-anhydro-N-acetyl-beta-muramic acid catabolic process"/>
    <property type="evidence" value="ECO:0007669"/>
    <property type="project" value="UniProtKB-UniRule"/>
</dbReference>
<dbReference type="PANTHER" id="PTHR30605:SF0">
    <property type="entry name" value="ANHYDRO-N-ACETYLMURAMIC ACID KINASE"/>
    <property type="match status" value="1"/>
</dbReference>
<sequence length="356" mass="37794">MSGTSLDGIDSVLVDLGRPEPIQLANYYLPFDDTLKNSLLALHQPGHNELHLAQAVGNQLARMYAQSIFPLLSQTDIAAKQVCAIGCHGQTIRHRPEHGYSLQIGNAALLAELTGITVVSDFRSRDIAAGGQGAPLVPAFHDHLLRHPGIHRVIVNIGGIGNLTNLAPGRPASGFDCGPGNMLMDAWCAKHTGKPYDDNGAWAASGQVLPELLERMLGEPFFSLTPPKSSGRDLFNTAWLLGRLTGHEAAVDVQATLLELTCATIAQAIRQHCAGAREIYLCGGGAHNQALVNRLSALLADCSIRSTGALGIDGDLMESTAFAWLAQQALHGKPANLPLVTGARHPCILGAIYRSL</sequence>
<dbReference type="GO" id="GO:0006040">
    <property type="term" value="P:amino sugar metabolic process"/>
    <property type="evidence" value="ECO:0007669"/>
    <property type="project" value="InterPro"/>
</dbReference>
<comment type="caution">
    <text evidence="2">The sequence shown here is derived from an EMBL/GenBank/DDBJ whole genome shotgun (WGS) entry which is preliminary data.</text>
</comment>
<dbReference type="Gene3D" id="3.30.420.40">
    <property type="match status" value="2"/>
</dbReference>
<organism evidence="2 3">
    <name type="scientific">Candidatus Gallionella acididurans</name>
    <dbReference type="NCBI Taxonomy" id="1796491"/>
    <lineage>
        <taxon>Bacteria</taxon>
        <taxon>Pseudomonadati</taxon>
        <taxon>Pseudomonadota</taxon>
        <taxon>Betaproteobacteria</taxon>
        <taxon>Nitrosomonadales</taxon>
        <taxon>Gallionellaceae</taxon>
        <taxon>Gallionella</taxon>
    </lineage>
</organism>
<dbReference type="SUPFAM" id="SSF53067">
    <property type="entry name" value="Actin-like ATPase domain"/>
    <property type="match status" value="1"/>
</dbReference>
<comment type="pathway">
    <text evidence="1">Amino-sugar metabolism; 1,6-anhydro-N-acetylmuramate degradation.</text>
</comment>
<gene>
    <name evidence="1" type="primary">anmK</name>
    <name evidence="2" type="ORF">AWT59_1535</name>
</gene>
<name>A0A139BTN2_9PROT</name>
<dbReference type="HAMAP" id="MF_01270">
    <property type="entry name" value="AnhMurNAc_kinase"/>
    <property type="match status" value="1"/>
</dbReference>
<evidence type="ECO:0000256" key="1">
    <source>
        <dbReference type="HAMAP-Rule" id="MF_01270"/>
    </source>
</evidence>
<proteinExistence type="inferred from homology"/>
<keyword evidence="1 2" id="KW-0418">Kinase</keyword>
<dbReference type="CDD" id="cd24050">
    <property type="entry name" value="ASKHA_NBD_ANMK"/>
    <property type="match status" value="1"/>
</dbReference>
<dbReference type="GO" id="GO:0009254">
    <property type="term" value="P:peptidoglycan turnover"/>
    <property type="evidence" value="ECO:0007669"/>
    <property type="project" value="UniProtKB-UniRule"/>
</dbReference>
<dbReference type="PATRIC" id="fig|1796491.3.peg.1686"/>
<reference evidence="2 3" key="2">
    <citation type="submission" date="2016-03" db="EMBL/GenBank/DDBJ databases">
        <title>New uncultured bacterium of the family Gallionellaceae from acid mine drainage: description and reconstruction of genome based on metagenomic analysis of microbial community.</title>
        <authorList>
            <person name="Kadnikov V."/>
            <person name="Ivasenko D."/>
            <person name="Beletsky A."/>
            <person name="Mardanov A."/>
            <person name="Danilova E."/>
            <person name="Pimenov N."/>
            <person name="Karnachuk O."/>
            <person name="Ravin N."/>
        </authorList>
    </citation>
    <scope>NUCLEOTIDE SEQUENCE [LARGE SCALE GENOMIC DNA]</scope>
    <source>
        <strain evidence="2">ShG14-8</strain>
    </source>
</reference>
<dbReference type="NCBIfam" id="NF007139">
    <property type="entry name" value="PRK09585.1-3"/>
    <property type="match status" value="1"/>
</dbReference>
<dbReference type="GO" id="GO:0016301">
    <property type="term" value="F:kinase activity"/>
    <property type="evidence" value="ECO:0007669"/>
    <property type="project" value="UniProtKB-KW"/>
</dbReference>